<evidence type="ECO:0000256" key="1">
    <source>
        <dbReference type="SAM" id="MobiDB-lite"/>
    </source>
</evidence>
<dbReference type="EMBL" id="CADCUB010000085">
    <property type="protein sequence ID" value="CAA9327038.1"/>
    <property type="molecule type" value="Genomic_DNA"/>
</dbReference>
<organism evidence="2">
    <name type="scientific">uncultured Frankineae bacterium</name>
    <dbReference type="NCBI Taxonomy" id="437475"/>
    <lineage>
        <taxon>Bacteria</taxon>
        <taxon>Bacillati</taxon>
        <taxon>Actinomycetota</taxon>
        <taxon>Actinomycetes</taxon>
        <taxon>Frankiales</taxon>
        <taxon>environmental samples</taxon>
    </lineage>
</organism>
<dbReference type="AlphaFoldDB" id="A0A6J4L9Y2"/>
<protein>
    <submittedName>
        <fullName evidence="2">Uncharacterized protein</fullName>
    </submittedName>
</protein>
<sequence>MRLDHAGVTVDLPPGWEARARTQPPTVPGRRGNLLLHAATVPLPAGRGDFGSGVVETLGPDDVFVSLFEYDPEDAGKALFAAQGLPVVRPSDFSTAVLQRTQLDHSGAQFFFSVSARPFCLHAVLGSHARRAPGAARVAALLSRTSVRRFA</sequence>
<proteinExistence type="predicted"/>
<reference evidence="2" key="1">
    <citation type="submission" date="2020-02" db="EMBL/GenBank/DDBJ databases">
        <authorList>
            <person name="Meier V. D."/>
        </authorList>
    </citation>
    <scope>NUCLEOTIDE SEQUENCE</scope>
    <source>
        <strain evidence="2">AVDCRST_MAG07</strain>
    </source>
</reference>
<name>A0A6J4L9Y2_9ACTN</name>
<accession>A0A6J4L9Y2</accession>
<gene>
    <name evidence="2" type="ORF">AVDCRST_MAG07-2028</name>
</gene>
<feature type="region of interest" description="Disordered" evidence="1">
    <location>
        <begin position="1"/>
        <end position="30"/>
    </location>
</feature>
<evidence type="ECO:0000313" key="2">
    <source>
        <dbReference type="EMBL" id="CAA9327038.1"/>
    </source>
</evidence>